<protein>
    <recommendedName>
        <fullName evidence="2">SAC3/GANP/THP3 conserved domain-containing protein</fullName>
    </recommendedName>
</protein>
<dbReference type="PANTHER" id="PTHR12436">
    <property type="entry name" value="80 KDA MCM3-ASSOCIATED PROTEIN"/>
    <property type="match status" value="1"/>
</dbReference>
<organism evidence="3 4">
    <name type="scientific">Colocasia esculenta</name>
    <name type="common">Wild taro</name>
    <name type="synonym">Arum esculentum</name>
    <dbReference type="NCBI Taxonomy" id="4460"/>
    <lineage>
        <taxon>Eukaryota</taxon>
        <taxon>Viridiplantae</taxon>
        <taxon>Streptophyta</taxon>
        <taxon>Embryophyta</taxon>
        <taxon>Tracheophyta</taxon>
        <taxon>Spermatophyta</taxon>
        <taxon>Magnoliopsida</taxon>
        <taxon>Liliopsida</taxon>
        <taxon>Araceae</taxon>
        <taxon>Aroideae</taxon>
        <taxon>Colocasieae</taxon>
        <taxon>Colocasia</taxon>
    </lineage>
</organism>
<feature type="region of interest" description="Disordered" evidence="1">
    <location>
        <begin position="1"/>
        <end position="64"/>
    </location>
</feature>
<dbReference type="InterPro" id="IPR005062">
    <property type="entry name" value="SAC3/GANP/THP3_conserved"/>
</dbReference>
<dbReference type="GO" id="GO:0070390">
    <property type="term" value="C:transcription export complex 2"/>
    <property type="evidence" value="ECO:0007669"/>
    <property type="project" value="TreeGrafter"/>
</dbReference>
<proteinExistence type="predicted"/>
<dbReference type="Pfam" id="PF03399">
    <property type="entry name" value="SAC3_GANP"/>
    <property type="match status" value="2"/>
</dbReference>
<reference evidence="3" key="1">
    <citation type="submission" date="2017-07" db="EMBL/GenBank/DDBJ databases">
        <title>Taro Niue Genome Assembly and Annotation.</title>
        <authorList>
            <person name="Atibalentja N."/>
            <person name="Keating K."/>
            <person name="Fields C.J."/>
        </authorList>
    </citation>
    <scope>NUCLEOTIDE SEQUENCE</scope>
    <source>
        <strain evidence="3">Niue_2</strain>
        <tissue evidence="3">Leaf</tissue>
    </source>
</reference>
<dbReference type="GO" id="GO:0005737">
    <property type="term" value="C:cytoplasm"/>
    <property type="evidence" value="ECO:0007669"/>
    <property type="project" value="TreeGrafter"/>
</dbReference>
<sequence length="517" mass="59703">MERRGGGGGRPWRPRGAARDRASSSSSSHGDRWRPSAWQPSPPSNSAEERKGGRNLRRDGSAVGARAEPVVDVDTAPLVGTCPDMCPELAFVVYLFQACFFNAAVFLTLFQSYYFEENVTFVLVHVIAKERAQREQLRDLAVFERVHGNPGRTSTTLSVKKFCRTMSTMHVETSDIRPLPVLQRTLAYLLDLVDYSDNPFEVIHDFVFDRTRSIRQDLCIQNIVNIEVIHMYEEMVHLMSNSLESMLILINLFYAFHDTNIWTAVTFDIRQKLCDPALNFVMKSLQLLYYYDPVGFLWCKKVKFHIISDQRLRKCCGKLDTSSLLHLNMEQLIKSLMTLYDLYAINRKSGSRNCNEAEFYSFYVFLQLGYKSQERDSISLWFRKMEVSILQSKEMKFVRNVLRCFRIGNYMCFFKAIATESSYLQFCLLEPVIDEVRAWALSYINYGGYKLHPYPLAELSRVLMMEESDLESLCHACGLETSKDEAGRFFLPTKQLGFRMPKAFQSFSFLDSASLKR</sequence>
<feature type="compositionally biased region" description="Gly residues" evidence="1">
    <location>
        <begin position="1"/>
        <end position="10"/>
    </location>
</feature>
<keyword evidence="4" id="KW-1185">Reference proteome</keyword>
<feature type="domain" description="SAC3/GANP/THP3 conserved" evidence="2">
    <location>
        <begin position="302"/>
        <end position="482"/>
    </location>
</feature>
<evidence type="ECO:0000256" key="1">
    <source>
        <dbReference type="SAM" id="MobiDB-lite"/>
    </source>
</evidence>
<gene>
    <name evidence="3" type="ORF">Taro_026509</name>
</gene>
<evidence type="ECO:0000313" key="3">
    <source>
        <dbReference type="EMBL" id="MQL93857.1"/>
    </source>
</evidence>
<dbReference type="Proteomes" id="UP000652761">
    <property type="component" value="Unassembled WGS sequence"/>
</dbReference>
<dbReference type="AlphaFoldDB" id="A0A843VHB8"/>
<dbReference type="OrthoDB" id="264795at2759"/>
<dbReference type="EMBL" id="NMUH01001604">
    <property type="protein sequence ID" value="MQL93857.1"/>
    <property type="molecule type" value="Genomic_DNA"/>
</dbReference>
<comment type="caution">
    <text evidence="3">The sequence shown here is derived from an EMBL/GenBank/DDBJ whole genome shotgun (WGS) entry which is preliminary data.</text>
</comment>
<dbReference type="PANTHER" id="PTHR12436:SF3">
    <property type="entry name" value="GERMINAL-CENTER ASSOCIATED NUCLEAR PROTEIN"/>
    <property type="match status" value="1"/>
</dbReference>
<accession>A0A843VHB8</accession>
<feature type="compositionally biased region" description="Basic and acidic residues" evidence="1">
    <location>
        <begin position="47"/>
        <end position="60"/>
    </location>
</feature>
<evidence type="ECO:0000313" key="4">
    <source>
        <dbReference type="Proteomes" id="UP000652761"/>
    </source>
</evidence>
<name>A0A843VHB8_COLES</name>
<dbReference type="Gene3D" id="1.25.40.990">
    <property type="match status" value="2"/>
</dbReference>
<feature type="domain" description="SAC3/GANP/THP3 conserved" evidence="2">
    <location>
        <begin position="129"/>
        <end position="239"/>
    </location>
</feature>
<dbReference type="GO" id="GO:0006406">
    <property type="term" value="P:mRNA export from nucleus"/>
    <property type="evidence" value="ECO:0007669"/>
    <property type="project" value="TreeGrafter"/>
</dbReference>
<evidence type="ECO:0000259" key="2">
    <source>
        <dbReference type="Pfam" id="PF03399"/>
    </source>
</evidence>
<dbReference type="InterPro" id="IPR045107">
    <property type="entry name" value="SAC3/GANP/THP3"/>
</dbReference>